<keyword evidence="2" id="KW-1185">Reference proteome</keyword>
<dbReference type="Gene3D" id="3.30.310.170">
    <property type="entry name" value="Outer membrane protein assembly factor BamC"/>
    <property type="match status" value="1"/>
</dbReference>
<dbReference type="InterPro" id="IPR042268">
    <property type="entry name" value="BamC_C"/>
</dbReference>
<sequence>MAQTAARQRVPASDGVVTLSSYLHPERIAAPLEQALEPLVGMRIERKGSMRWLVVEQQTAQQLWPQIRQFWQEQGFSLTLDSPEQGLMETDWKETYAKIDQGMIRNTLAKALPSAYVTGERNRYRVRLEPRPQGGTHILLNQQGMHEVLIGRNKETSEWQNTPNDPVLEAEYLQRLMYALGPNKSKQAVAAQNPSASAAQPSAAAPASLSQIDFAEPFERVWLYVGYALERSNFTLETSNRAQGIYTVRYVESAALNAPQSGFWSQVFHGKKEKVAKQYKLRVRAMTQTTTNVAVVNEDGEVDVSPAAQRILALLADQLH</sequence>
<dbReference type="AlphaFoldDB" id="A0A2Z6EWQ3"/>
<protein>
    <submittedName>
        <fullName evidence="1">Uncharacterized protein</fullName>
    </submittedName>
</protein>
<name>A0A2Z6EWQ3_9BURK</name>
<dbReference type="KEGG" id="mcys:MCB1EB_1719"/>
<proteinExistence type="predicted"/>
<dbReference type="EMBL" id="AP018150">
    <property type="protein sequence ID" value="BBE09880.1"/>
    <property type="molecule type" value="Genomic_DNA"/>
</dbReference>
<dbReference type="InterPro" id="IPR010653">
    <property type="entry name" value="NlpB/DapX"/>
</dbReference>
<accession>A0A2Z6EWQ3</accession>
<dbReference type="Pfam" id="PF06804">
    <property type="entry name" value="Lipoprotein_18"/>
    <property type="match status" value="1"/>
</dbReference>
<gene>
    <name evidence="1" type="ORF">MCB1EB_1719</name>
</gene>
<organism evidence="1 2">
    <name type="scientific">Mycoavidus cysteinexigens</name>
    <dbReference type="NCBI Taxonomy" id="1553431"/>
    <lineage>
        <taxon>Bacteria</taxon>
        <taxon>Pseudomonadati</taxon>
        <taxon>Pseudomonadota</taxon>
        <taxon>Betaproteobacteria</taxon>
        <taxon>Burkholderiales</taxon>
        <taxon>Burkholderiaceae</taxon>
        <taxon>Mycoavidus</taxon>
    </lineage>
</organism>
<reference evidence="1 2" key="1">
    <citation type="journal article" date="2018" name="Microbes Environ.">
        <title>Comparative Genomic Insights into Endofungal Lifestyles of Two Bacterial Endosymbionts, Mycoavidus cysteinexigens and Burkholderia rhizoxinica.</title>
        <authorList>
            <person name="Sharmin D."/>
            <person name="Guo Y."/>
            <person name="Nishizawa T."/>
            <person name="Ohshima S."/>
            <person name="Sato Y."/>
            <person name="Takashima Y."/>
            <person name="Narisawa K."/>
            <person name="Ohta H."/>
        </authorList>
    </citation>
    <scope>NUCLEOTIDE SEQUENCE [LARGE SCALE GENOMIC DNA]</scope>
    <source>
        <strain evidence="1 2">B1-EB</strain>
    </source>
</reference>
<evidence type="ECO:0000313" key="1">
    <source>
        <dbReference type="EMBL" id="BBE09880.1"/>
    </source>
</evidence>
<dbReference type="Proteomes" id="UP000282597">
    <property type="component" value="Chromosome"/>
</dbReference>
<evidence type="ECO:0000313" key="2">
    <source>
        <dbReference type="Proteomes" id="UP000282597"/>
    </source>
</evidence>